<dbReference type="AlphaFoldDB" id="M1C2F3"/>
<evidence type="ECO:0000313" key="2">
    <source>
        <dbReference type="Proteomes" id="UP000011115"/>
    </source>
</evidence>
<accession>M1C2F3</accession>
<reference evidence="2" key="1">
    <citation type="journal article" date="2011" name="Nature">
        <title>Genome sequence and analysis of the tuber crop potato.</title>
        <authorList>
            <consortium name="The Potato Genome Sequencing Consortium"/>
        </authorList>
    </citation>
    <scope>NUCLEOTIDE SEQUENCE [LARGE SCALE GENOMIC DNA]</scope>
    <source>
        <strain evidence="2">cv. DM1-3 516 R44</strain>
    </source>
</reference>
<dbReference type="EnsemblPlants" id="PGSC0003DMT400058289">
    <property type="protein sequence ID" value="PGSC0003DMT400058289"/>
    <property type="gene ID" value="PGSC0003DMG402022631"/>
</dbReference>
<keyword evidence="2" id="KW-1185">Reference proteome</keyword>
<dbReference type="HOGENOM" id="CLU_2908553_0_0_1"/>
<dbReference type="Proteomes" id="UP000011115">
    <property type="component" value="Unassembled WGS sequence"/>
</dbReference>
<dbReference type="Gramene" id="PGSC0003DMT400058289">
    <property type="protein sequence ID" value="PGSC0003DMT400058289"/>
    <property type="gene ID" value="PGSC0003DMG402022631"/>
</dbReference>
<dbReference type="PaxDb" id="4113-PGSC0003DMT400058289"/>
<organism evidence="1 2">
    <name type="scientific">Solanum tuberosum</name>
    <name type="common">Potato</name>
    <dbReference type="NCBI Taxonomy" id="4113"/>
    <lineage>
        <taxon>Eukaryota</taxon>
        <taxon>Viridiplantae</taxon>
        <taxon>Streptophyta</taxon>
        <taxon>Embryophyta</taxon>
        <taxon>Tracheophyta</taxon>
        <taxon>Spermatophyta</taxon>
        <taxon>Magnoliopsida</taxon>
        <taxon>eudicotyledons</taxon>
        <taxon>Gunneridae</taxon>
        <taxon>Pentapetalae</taxon>
        <taxon>asterids</taxon>
        <taxon>lamiids</taxon>
        <taxon>Solanales</taxon>
        <taxon>Solanaceae</taxon>
        <taxon>Solanoideae</taxon>
        <taxon>Solaneae</taxon>
        <taxon>Solanum</taxon>
    </lineage>
</organism>
<dbReference type="InParanoid" id="M1C2F3"/>
<sequence length="62" mass="7222">MKVQSRVKKEMNTEHPQYASIKFDVKVHENMIKISQLALTIPKEFPTSKKNNTTQLVYPYAV</sequence>
<proteinExistence type="predicted"/>
<protein>
    <submittedName>
        <fullName evidence="1">Uncharacterized protein</fullName>
    </submittedName>
</protein>
<name>M1C2F3_SOLTU</name>
<evidence type="ECO:0000313" key="1">
    <source>
        <dbReference type="EnsemblPlants" id="PGSC0003DMT400058289"/>
    </source>
</evidence>
<reference evidence="1" key="2">
    <citation type="submission" date="2015-06" db="UniProtKB">
        <authorList>
            <consortium name="EnsemblPlants"/>
        </authorList>
    </citation>
    <scope>IDENTIFICATION</scope>
    <source>
        <strain evidence="1">DM1-3 516 R44</strain>
    </source>
</reference>